<accession>A0A6C0BWD7</accession>
<dbReference type="PANTHER" id="PTHR30545">
    <property type="entry name" value="SUGAR FERMENTATION STIMULATION PROTEIN A"/>
    <property type="match status" value="1"/>
</dbReference>
<dbReference type="AlphaFoldDB" id="A0A6C0BWD7"/>
<reference evidence="2" key="1">
    <citation type="journal article" date="2020" name="Nature">
        <title>Giant virus diversity and host interactions through global metagenomics.</title>
        <authorList>
            <person name="Schulz F."/>
            <person name="Roux S."/>
            <person name="Paez-Espino D."/>
            <person name="Jungbluth S."/>
            <person name="Walsh D.A."/>
            <person name="Denef V.J."/>
            <person name="McMahon K.D."/>
            <person name="Konstantinidis K.T."/>
            <person name="Eloe-Fadrosh E.A."/>
            <person name="Kyrpides N.C."/>
            <person name="Woyke T."/>
        </authorList>
    </citation>
    <scope>NUCLEOTIDE SEQUENCE</scope>
    <source>
        <strain evidence="2">GVMAG-M-3300018868-6</strain>
    </source>
</reference>
<dbReference type="Pfam" id="PF03749">
    <property type="entry name" value="SfsA"/>
    <property type="match status" value="1"/>
</dbReference>
<evidence type="ECO:0000259" key="1">
    <source>
        <dbReference type="Pfam" id="PF03749"/>
    </source>
</evidence>
<feature type="domain" description="Sugar fermentation stimulation protein C-terminal" evidence="1">
    <location>
        <begin position="85"/>
        <end position="228"/>
    </location>
</feature>
<proteinExistence type="predicted"/>
<dbReference type="PANTHER" id="PTHR30545:SF2">
    <property type="entry name" value="SUGAR FERMENTATION STIMULATION PROTEIN A"/>
    <property type="match status" value="1"/>
</dbReference>
<dbReference type="InterPro" id="IPR005224">
    <property type="entry name" value="SfsA"/>
</dbReference>
<organism evidence="2">
    <name type="scientific">viral metagenome</name>
    <dbReference type="NCBI Taxonomy" id="1070528"/>
    <lineage>
        <taxon>unclassified sequences</taxon>
        <taxon>metagenomes</taxon>
        <taxon>organismal metagenomes</taxon>
    </lineage>
</organism>
<dbReference type="GO" id="GO:0003677">
    <property type="term" value="F:DNA binding"/>
    <property type="evidence" value="ECO:0007669"/>
    <property type="project" value="InterPro"/>
</dbReference>
<evidence type="ECO:0000313" key="2">
    <source>
        <dbReference type="EMBL" id="QHS95748.1"/>
    </source>
</evidence>
<protein>
    <recommendedName>
        <fullName evidence="1">Sugar fermentation stimulation protein C-terminal domain-containing protein</fullName>
    </recommendedName>
</protein>
<sequence>MLATIEKRPSAAIKSPYVADATITTNAKAEKVLIHTPSLGCCGLAEKGAKVLCSKLDGKKKCGYRAELSFHSPTNTWVAVNPKLSEYVVDELMKKNALYYLKDLKWHRREKTILNSRFDFIGVDCDGCPFINEVKHVPLATDDGVAYFPDGWRKKKGDPVSPRAIKHLEDLIAIKNQSRTRCILTFVVHRADAVAFEPARTDPIYLEVIRRAWREGVEIYAIKATWEREWPNFASDADERLPIMLFDELLC</sequence>
<dbReference type="Gene3D" id="3.40.1350.60">
    <property type="match status" value="1"/>
</dbReference>
<dbReference type="InterPro" id="IPR040452">
    <property type="entry name" value="SfsA_C"/>
</dbReference>
<dbReference type="EMBL" id="MN739256">
    <property type="protein sequence ID" value="QHS95748.1"/>
    <property type="molecule type" value="Genomic_DNA"/>
</dbReference>
<name>A0A6C0BWD7_9ZZZZ</name>